<comment type="caution">
    <text evidence="5">The sequence shown here is derived from an EMBL/GenBank/DDBJ whole genome shotgun (WGS) entry which is preliminary data.</text>
</comment>
<dbReference type="PROSITE" id="PS00036">
    <property type="entry name" value="BZIP_BASIC"/>
    <property type="match status" value="1"/>
</dbReference>
<evidence type="ECO:0000313" key="6">
    <source>
        <dbReference type="Proteomes" id="UP000594638"/>
    </source>
</evidence>
<dbReference type="EMBL" id="CACTIH010009048">
    <property type="protein sequence ID" value="CAA3021097.1"/>
    <property type="molecule type" value="Genomic_DNA"/>
</dbReference>
<dbReference type="Gene3D" id="1.20.5.170">
    <property type="match status" value="1"/>
</dbReference>
<dbReference type="Proteomes" id="UP000594638">
    <property type="component" value="Unassembled WGS sequence"/>
</dbReference>
<dbReference type="InterPro" id="IPR043452">
    <property type="entry name" value="BZIP46-like"/>
</dbReference>
<protein>
    <submittedName>
        <fullName evidence="5">ABSCISIC ACID-INSENSITIVE 5 isoform X2</fullName>
    </submittedName>
</protein>
<keyword evidence="3" id="KW-0539">Nucleus</keyword>
<dbReference type="PANTHER" id="PTHR22952:SF175">
    <property type="entry name" value="PROTEIN ABSCISIC ACID-INSENSITIVE 5"/>
    <property type="match status" value="1"/>
</dbReference>
<accession>A0A8S0US98</accession>
<feature type="non-terminal residue" evidence="5">
    <location>
        <position position="99"/>
    </location>
</feature>
<dbReference type="Pfam" id="PF00170">
    <property type="entry name" value="bZIP_1"/>
    <property type="match status" value="1"/>
</dbReference>
<gene>
    <name evidence="5" type="ORF">OLEA9_D001244</name>
</gene>
<organism evidence="5 6">
    <name type="scientific">Olea europaea subsp. europaea</name>
    <dbReference type="NCBI Taxonomy" id="158383"/>
    <lineage>
        <taxon>Eukaryota</taxon>
        <taxon>Viridiplantae</taxon>
        <taxon>Streptophyta</taxon>
        <taxon>Embryophyta</taxon>
        <taxon>Tracheophyta</taxon>
        <taxon>Spermatophyta</taxon>
        <taxon>Magnoliopsida</taxon>
        <taxon>eudicotyledons</taxon>
        <taxon>Gunneridae</taxon>
        <taxon>Pentapetalae</taxon>
        <taxon>asterids</taxon>
        <taxon>lamiids</taxon>
        <taxon>Lamiales</taxon>
        <taxon>Oleaceae</taxon>
        <taxon>Oleeae</taxon>
        <taxon>Olea</taxon>
    </lineage>
</organism>
<reference evidence="5 6" key="1">
    <citation type="submission" date="2019-12" db="EMBL/GenBank/DDBJ databases">
        <authorList>
            <person name="Alioto T."/>
            <person name="Alioto T."/>
            <person name="Gomez Garrido J."/>
        </authorList>
    </citation>
    <scope>NUCLEOTIDE SEQUENCE [LARGE SCALE GENOMIC DNA]</scope>
</reference>
<proteinExistence type="predicted"/>
<keyword evidence="6" id="KW-1185">Reference proteome</keyword>
<evidence type="ECO:0000259" key="4">
    <source>
        <dbReference type="PROSITE" id="PS00036"/>
    </source>
</evidence>
<comment type="subcellular location">
    <subcellularLocation>
        <location evidence="1">Nucleus</location>
    </subcellularLocation>
</comment>
<name>A0A8S0US98_OLEEU</name>
<dbReference type="GO" id="GO:0005634">
    <property type="term" value="C:nucleus"/>
    <property type="evidence" value="ECO:0007669"/>
    <property type="project" value="UniProtKB-SubCell"/>
</dbReference>
<dbReference type="OrthoDB" id="914266at2759"/>
<evidence type="ECO:0000313" key="5">
    <source>
        <dbReference type="EMBL" id="CAA3021097.1"/>
    </source>
</evidence>
<dbReference type="InterPro" id="IPR046347">
    <property type="entry name" value="bZIP_sf"/>
</dbReference>
<dbReference type="PANTHER" id="PTHR22952">
    <property type="entry name" value="CAMP-RESPONSE ELEMENT BINDING PROTEIN-RELATED"/>
    <property type="match status" value="1"/>
</dbReference>
<dbReference type="GO" id="GO:0045893">
    <property type="term" value="P:positive regulation of DNA-templated transcription"/>
    <property type="evidence" value="ECO:0007669"/>
    <property type="project" value="InterPro"/>
</dbReference>
<evidence type="ECO:0000256" key="3">
    <source>
        <dbReference type="ARBA" id="ARBA00023242"/>
    </source>
</evidence>
<dbReference type="GO" id="GO:0003700">
    <property type="term" value="F:DNA-binding transcription factor activity"/>
    <property type="evidence" value="ECO:0007669"/>
    <property type="project" value="InterPro"/>
</dbReference>
<keyword evidence="2" id="KW-0238">DNA-binding</keyword>
<dbReference type="InterPro" id="IPR004827">
    <property type="entry name" value="bZIP"/>
</dbReference>
<dbReference type="SUPFAM" id="SSF57959">
    <property type="entry name" value="Leucine zipper domain"/>
    <property type="match status" value="1"/>
</dbReference>
<feature type="domain" description="BZIP" evidence="4">
    <location>
        <begin position="26"/>
        <end position="41"/>
    </location>
</feature>
<evidence type="ECO:0000256" key="2">
    <source>
        <dbReference type="ARBA" id="ARBA00023125"/>
    </source>
</evidence>
<dbReference type="GO" id="GO:0003677">
    <property type="term" value="F:DNA binding"/>
    <property type="evidence" value="ECO:0007669"/>
    <property type="project" value="UniProtKB-KW"/>
</dbReference>
<sequence length="99" mass="11656">MLIQLTPGRKRFTSGLEDMVVERQQRRMIKNRESAARSRARKQVFHFLVVLTLELEAELEPLKAENADLKQTGNYRNIYRCILSDIKFSQSQIMFLARL</sequence>
<dbReference type="SMART" id="SM00338">
    <property type="entry name" value="BRLZ"/>
    <property type="match status" value="1"/>
</dbReference>
<dbReference type="AlphaFoldDB" id="A0A8S0US98"/>
<dbReference type="Gramene" id="OE9D001244T1">
    <property type="protein sequence ID" value="OE9D001244C1"/>
    <property type="gene ID" value="OE9D001244"/>
</dbReference>
<evidence type="ECO:0000256" key="1">
    <source>
        <dbReference type="ARBA" id="ARBA00004123"/>
    </source>
</evidence>